<dbReference type="InterPro" id="IPR014729">
    <property type="entry name" value="Rossmann-like_a/b/a_fold"/>
</dbReference>
<dbReference type="EMBL" id="LT838813">
    <property type="protein sequence ID" value="SMD42153.1"/>
    <property type="molecule type" value="Genomic_DNA"/>
</dbReference>
<dbReference type="PANTHER" id="PTHR46268:SF6">
    <property type="entry name" value="UNIVERSAL STRESS PROTEIN UP12"/>
    <property type="match status" value="1"/>
</dbReference>
<evidence type="ECO:0000313" key="3">
    <source>
        <dbReference type="EMBL" id="SMD42153.1"/>
    </source>
</evidence>
<name>A0A1W2GZR7_9BACT</name>
<dbReference type="Gene3D" id="3.40.50.620">
    <property type="entry name" value="HUPs"/>
    <property type="match status" value="2"/>
</dbReference>
<dbReference type="STRING" id="758820.SAMN00777080_0690"/>
<dbReference type="InterPro" id="IPR006015">
    <property type="entry name" value="Universal_stress_UspA"/>
</dbReference>
<evidence type="ECO:0000313" key="4">
    <source>
        <dbReference type="Proteomes" id="UP000192333"/>
    </source>
</evidence>
<evidence type="ECO:0000259" key="2">
    <source>
        <dbReference type="Pfam" id="PF00582"/>
    </source>
</evidence>
<gene>
    <name evidence="3" type="ORF">SAMN00777080_0690</name>
</gene>
<dbReference type="InterPro" id="IPR006016">
    <property type="entry name" value="UspA"/>
</dbReference>
<proteinExistence type="inferred from homology"/>
<sequence>MKNFEKAMVGLDLTEMDEILIPKMAVISELLGVKKIYFIHVSKDLSLPEEIRKNFPDLIAPADEAIKSEINTLISDSKFPKTVEIEIIVEEGNPMSTVLRWAKIKDVDLMIMGRKKVLEGSGSLAKSMAQKAPCSVLFLAEKAEIKIPKKILVPMDFSSYSHFTFQFAEKLAEEFHAEIFGFHLYEVPTGYYKTGKSFDEFASIMETNAKNDYEKFLSKHNHKPFECMFVLKDNGNEGKYIIEKAKEIEIDLILMGSRGRTASAAVLLGSVAEKLVQTNNEIPMLIFKKKGETMSFFDALLKM</sequence>
<protein>
    <submittedName>
        <fullName evidence="3">Nucleotide-binding universal stress protein, UspA family</fullName>
    </submittedName>
</protein>
<dbReference type="PRINTS" id="PR01438">
    <property type="entry name" value="UNVRSLSTRESS"/>
</dbReference>
<dbReference type="PANTHER" id="PTHR46268">
    <property type="entry name" value="STRESS RESPONSE PROTEIN NHAX"/>
    <property type="match status" value="1"/>
</dbReference>
<dbReference type="Pfam" id="PF00582">
    <property type="entry name" value="Usp"/>
    <property type="match status" value="2"/>
</dbReference>
<keyword evidence="4" id="KW-1185">Reference proteome</keyword>
<dbReference type="Proteomes" id="UP000192333">
    <property type="component" value="Chromosome I"/>
</dbReference>
<dbReference type="CDD" id="cd00293">
    <property type="entry name" value="USP-like"/>
    <property type="match status" value="2"/>
</dbReference>
<dbReference type="RefSeq" id="WP_084118987.1">
    <property type="nucleotide sequence ID" value="NZ_LT838813.1"/>
</dbReference>
<organism evidence="3 4">
    <name type="scientific">Aquiflexum balticum DSM 16537</name>
    <dbReference type="NCBI Taxonomy" id="758820"/>
    <lineage>
        <taxon>Bacteria</taxon>
        <taxon>Pseudomonadati</taxon>
        <taxon>Bacteroidota</taxon>
        <taxon>Cytophagia</taxon>
        <taxon>Cytophagales</taxon>
        <taxon>Cyclobacteriaceae</taxon>
        <taxon>Aquiflexum</taxon>
    </lineage>
</organism>
<feature type="domain" description="UspA" evidence="2">
    <location>
        <begin position="4"/>
        <end position="137"/>
    </location>
</feature>
<accession>A0A1W2GZR7</accession>
<dbReference type="OrthoDB" id="1522996at2"/>
<feature type="domain" description="UspA" evidence="2">
    <location>
        <begin position="149"/>
        <end position="278"/>
    </location>
</feature>
<comment type="similarity">
    <text evidence="1">Belongs to the universal stress protein A family.</text>
</comment>
<dbReference type="SUPFAM" id="SSF52402">
    <property type="entry name" value="Adenine nucleotide alpha hydrolases-like"/>
    <property type="match status" value="2"/>
</dbReference>
<evidence type="ECO:0000256" key="1">
    <source>
        <dbReference type="ARBA" id="ARBA00008791"/>
    </source>
</evidence>
<dbReference type="AlphaFoldDB" id="A0A1W2GZR7"/>
<reference evidence="4" key="1">
    <citation type="submission" date="2017-04" db="EMBL/GenBank/DDBJ databases">
        <authorList>
            <person name="Varghese N."/>
            <person name="Submissions S."/>
        </authorList>
    </citation>
    <scope>NUCLEOTIDE SEQUENCE [LARGE SCALE GENOMIC DNA]</scope>
    <source>
        <strain evidence="4">DSM 16537</strain>
    </source>
</reference>